<sequence>MTDLTATAPCPCVLCDPAASATFLARRQRRKQWGSVMAHVQEHGWHVVGVGGGGDVPDWAFTVGLWHSHRIPEIAMFGLEVLGLMHWIGDAATLLRDGAPREPGSLLPDVIEDYQLRIEPVDNSWFRALFGTAGGFYRRTPVPFLQLVWPDREHRWPADEQASRGCRAQPALQLPVDRHPQGVWTEEAAWR</sequence>
<dbReference type="EMBL" id="CP108482">
    <property type="protein sequence ID" value="WUS61156.1"/>
    <property type="molecule type" value="Genomic_DNA"/>
</dbReference>
<proteinExistence type="predicted"/>
<gene>
    <name evidence="1" type="ORF">OG469_40095</name>
</gene>
<dbReference type="Proteomes" id="UP001432014">
    <property type="component" value="Chromosome"/>
</dbReference>
<dbReference type="Pfam" id="PF14081">
    <property type="entry name" value="DUF4262"/>
    <property type="match status" value="1"/>
</dbReference>
<dbReference type="InterPro" id="IPR025358">
    <property type="entry name" value="DUF4262"/>
</dbReference>
<reference evidence="1 2" key="1">
    <citation type="submission" date="2022-10" db="EMBL/GenBank/DDBJ databases">
        <title>The complete genomes of actinobacterial strains from the NBC collection.</title>
        <authorList>
            <person name="Joergensen T.S."/>
            <person name="Alvarez Arevalo M."/>
            <person name="Sterndorff E.B."/>
            <person name="Faurdal D."/>
            <person name="Vuksanovic O."/>
            <person name="Mourched A.-S."/>
            <person name="Charusanti P."/>
            <person name="Shaw S."/>
            <person name="Blin K."/>
            <person name="Weber T."/>
        </authorList>
    </citation>
    <scope>NUCLEOTIDE SEQUENCE [LARGE SCALE GENOMIC DNA]</scope>
    <source>
        <strain evidence="1 2">NBC_01247</strain>
    </source>
</reference>
<evidence type="ECO:0000313" key="2">
    <source>
        <dbReference type="Proteomes" id="UP001432014"/>
    </source>
</evidence>
<dbReference type="RefSeq" id="WP_329611817.1">
    <property type="nucleotide sequence ID" value="NZ_CP108482.1"/>
</dbReference>
<protein>
    <submittedName>
        <fullName evidence="1">DUF4262 domain-containing protein</fullName>
    </submittedName>
</protein>
<evidence type="ECO:0000313" key="1">
    <source>
        <dbReference type="EMBL" id="WUS61156.1"/>
    </source>
</evidence>
<keyword evidence="2" id="KW-1185">Reference proteome</keyword>
<name>A0ABZ1WJV7_9ACTN</name>
<accession>A0ABZ1WJV7</accession>
<organism evidence="1 2">
    <name type="scientific">Kitasatospora herbaricolor</name>
    <dbReference type="NCBI Taxonomy" id="68217"/>
    <lineage>
        <taxon>Bacteria</taxon>
        <taxon>Bacillati</taxon>
        <taxon>Actinomycetota</taxon>
        <taxon>Actinomycetes</taxon>
        <taxon>Kitasatosporales</taxon>
        <taxon>Streptomycetaceae</taxon>
        <taxon>Kitasatospora</taxon>
    </lineage>
</organism>